<dbReference type="Gene3D" id="3.40.50.1820">
    <property type="entry name" value="alpha/beta hydrolase"/>
    <property type="match status" value="1"/>
</dbReference>
<evidence type="ECO:0000256" key="1">
    <source>
        <dbReference type="ARBA" id="ARBA00022801"/>
    </source>
</evidence>
<proteinExistence type="predicted"/>
<dbReference type="PANTHER" id="PTHR42776">
    <property type="entry name" value="SERINE PEPTIDASE S9 FAMILY MEMBER"/>
    <property type="match status" value="1"/>
</dbReference>
<organism evidence="3 4">
    <name type="scientific">Chitinophaga japonensis</name>
    <name type="common">Flexibacter japonensis</name>
    <dbReference type="NCBI Taxonomy" id="104662"/>
    <lineage>
        <taxon>Bacteria</taxon>
        <taxon>Pseudomonadati</taxon>
        <taxon>Bacteroidota</taxon>
        <taxon>Chitinophagia</taxon>
        <taxon>Chitinophagales</taxon>
        <taxon>Chitinophagaceae</taxon>
        <taxon>Chitinophaga</taxon>
    </lineage>
</organism>
<comment type="caution">
    <text evidence="3">The sequence shown here is derived from an EMBL/GenBank/DDBJ whole genome shotgun (WGS) entry which is preliminary data.</text>
</comment>
<dbReference type="Pfam" id="PF00326">
    <property type="entry name" value="Peptidase_S9"/>
    <property type="match status" value="1"/>
</dbReference>
<dbReference type="GO" id="GO:0004252">
    <property type="term" value="F:serine-type endopeptidase activity"/>
    <property type="evidence" value="ECO:0007669"/>
    <property type="project" value="TreeGrafter"/>
</dbReference>
<dbReference type="GO" id="GO:0006508">
    <property type="term" value="P:proteolysis"/>
    <property type="evidence" value="ECO:0007669"/>
    <property type="project" value="InterPro"/>
</dbReference>
<accession>A0A562SL62</accession>
<evidence type="ECO:0000259" key="2">
    <source>
        <dbReference type="Pfam" id="PF00326"/>
    </source>
</evidence>
<keyword evidence="1" id="KW-0378">Hydrolase</keyword>
<dbReference type="InterPro" id="IPR029058">
    <property type="entry name" value="AB_hydrolase_fold"/>
</dbReference>
<dbReference type="OrthoDB" id="9812921at2"/>
<feature type="domain" description="Peptidase S9 prolyl oligopeptidase catalytic" evidence="2">
    <location>
        <begin position="687"/>
        <end position="864"/>
    </location>
</feature>
<sequence length="894" mass="102455">MKQSFLFFFFITCCIPKLLAQKIVIDINTFDKWASISKDLKISNNGKYVWYTIANSSYTYFQRKLVIQSVATNWKLELNGARNASFTDDSRKVLFIQEKDSLCLLDLDSKYAKYIPSVVDFQLFKHEGDEWLAYRKKIPETQLVLRNMKNNEEQAFTNATEYLLSKNGTSLVFKQEKLIGNDTLQTLSWVNISKGHLGVPKVIDECKEILNFRFDVSGTQLAFLKREKRNGLEDRSIWYYKIGMDQAVPLINGSSQEIDGNLQVEGLSNFSIDGERMFFTLKKKDVLRAAPKGEQVDVWNYLDVKLQSQQLIEVAPSPGSYAAVIDVRNGRIIRLQNEDEEFRMISNDRNDDWALITYKKGHEVEAYWNRLSAPQYYLESVKTGKRKQIGVPFYNISPGGKYLVGDDGQGNIFTYEPATGVIHDVTKSIPVPRGDADEDVAGKLFDRGLIFGNYWQIDDEGMVVYDKYDVWQVDPNGVNVPINLTHGYGRKHSITFRFIEDEDKIYSKNEIFTLSAFDNDSKDNGFYTITLGKMQAPKYLTMGPYVFYVPSKPFIIDGIKPFKARDAESYVVYRCSVKESPNYFWTKDFKKFYPLSHVYPERNYAWLQSELVTFTTMDGRKEQGVLYKPENFDPHKKYPVIIHYYETKSDRLNQYVAPGFSNGDINIPYFVSLGYLVFTPDIHYTIGEVGQSAYNAIVGAGEYLVRQFWVDGKKIGLSGHSFGGYQTNYVIAHSNLFAAACSDVGVIDLISLYGHLRMGTTCQEFCEMAQLRIGASLWEKNDLYIKNSPIFQAGKVTTPVLLVSNKQDKNVPFTQGVKFFTALRRLGKRAWMLQYDNEGHNIFQRKNQKDISMRIMQFFDYYLKGAPIPEWMAAGVPARKKGTNPGLEYGISAP</sequence>
<reference evidence="3 4" key="1">
    <citation type="journal article" date="2013" name="Stand. Genomic Sci.">
        <title>Genomic Encyclopedia of Type Strains, Phase I: The one thousand microbial genomes (KMG-I) project.</title>
        <authorList>
            <person name="Kyrpides N.C."/>
            <person name="Woyke T."/>
            <person name="Eisen J.A."/>
            <person name="Garrity G."/>
            <person name="Lilburn T.G."/>
            <person name="Beck B.J."/>
            <person name="Whitman W.B."/>
            <person name="Hugenholtz P."/>
            <person name="Klenk H.P."/>
        </authorList>
    </citation>
    <scope>NUCLEOTIDE SEQUENCE [LARGE SCALE GENOMIC DNA]</scope>
    <source>
        <strain evidence="3 4">DSM 13484</strain>
    </source>
</reference>
<keyword evidence="4" id="KW-1185">Reference proteome</keyword>
<dbReference type="AlphaFoldDB" id="A0A562SL62"/>
<gene>
    <name evidence="3" type="ORF">LX66_5358</name>
</gene>
<evidence type="ECO:0000313" key="3">
    <source>
        <dbReference type="EMBL" id="TWI82041.1"/>
    </source>
</evidence>
<protein>
    <submittedName>
        <fullName evidence="3">Prolyl oligopeptidase family protein</fullName>
    </submittedName>
</protein>
<dbReference type="EMBL" id="VLLG01000007">
    <property type="protein sequence ID" value="TWI82041.1"/>
    <property type="molecule type" value="Genomic_DNA"/>
</dbReference>
<dbReference type="PANTHER" id="PTHR42776:SF27">
    <property type="entry name" value="DIPEPTIDYL PEPTIDASE FAMILY MEMBER 6"/>
    <property type="match status" value="1"/>
</dbReference>
<dbReference type="RefSeq" id="WP_145719160.1">
    <property type="nucleotide sequence ID" value="NZ_BAAAFY010000003.1"/>
</dbReference>
<evidence type="ECO:0000313" key="4">
    <source>
        <dbReference type="Proteomes" id="UP000316778"/>
    </source>
</evidence>
<name>A0A562SL62_CHIJA</name>
<dbReference type="InterPro" id="IPR001375">
    <property type="entry name" value="Peptidase_S9_cat"/>
</dbReference>
<dbReference type="SUPFAM" id="SSF53474">
    <property type="entry name" value="alpha/beta-Hydrolases"/>
    <property type="match status" value="1"/>
</dbReference>
<dbReference type="SUPFAM" id="SSF82171">
    <property type="entry name" value="DPP6 N-terminal domain-like"/>
    <property type="match status" value="1"/>
</dbReference>
<dbReference type="Proteomes" id="UP000316778">
    <property type="component" value="Unassembled WGS sequence"/>
</dbReference>